<organism evidence="1 2">
    <name type="scientific">Tannerella sp. oral taxon BU063 isolate Cell 6/7/9</name>
    <dbReference type="NCBI Taxonomy" id="1411021"/>
    <lineage>
        <taxon>Bacteria</taxon>
        <taxon>Pseudomonadati</taxon>
        <taxon>Bacteroidota</taxon>
        <taxon>Bacteroidia</taxon>
        <taxon>Bacteroidales</taxon>
        <taxon>Tannerellaceae</taxon>
        <taxon>Tannerella</taxon>
    </lineage>
</organism>
<proteinExistence type="predicted"/>
<dbReference type="Proteomes" id="UP000018874">
    <property type="component" value="Unassembled WGS sequence"/>
</dbReference>
<reference evidence="1 2" key="1">
    <citation type="submission" date="2013-11" db="EMBL/GenBank/DDBJ databases">
        <title>Single cell genomics of uncultured Tannerella BU063 (oral taxon 286).</title>
        <authorList>
            <person name="Beall C.J."/>
            <person name="Campbell A.G."/>
            <person name="Griffen A.L."/>
            <person name="Podar M."/>
            <person name="Leys E.J."/>
        </authorList>
    </citation>
    <scope>NUCLEOTIDE SEQUENCE [LARGE SCALE GENOMIC DNA]</scope>
    <source>
        <strain evidence="1">Cell 6/7/9</strain>
    </source>
</reference>
<comment type="caution">
    <text evidence="1">The sequence shown here is derived from an EMBL/GenBank/DDBJ whole genome shotgun (WGS) entry which is preliminary data.</text>
</comment>
<keyword evidence="2" id="KW-1185">Reference proteome</keyword>
<dbReference type="PROSITE" id="PS51257">
    <property type="entry name" value="PROKAR_LIPOPROTEIN"/>
    <property type="match status" value="1"/>
</dbReference>
<dbReference type="EMBL" id="AYYD01000628">
    <property type="protein sequence ID" value="ETK10719.1"/>
    <property type="molecule type" value="Genomic_DNA"/>
</dbReference>
<dbReference type="AlphaFoldDB" id="W2CU39"/>
<evidence type="ECO:0000313" key="2">
    <source>
        <dbReference type="Proteomes" id="UP000018874"/>
    </source>
</evidence>
<accession>W2CU39</accession>
<protein>
    <submittedName>
        <fullName evidence="1">Uncharacterized protein</fullName>
    </submittedName>
</protein>
<name>W2CU39_9BACT</name>
<evidence type="ECO:0000313" key="1">
    <source>
        <dbReference type="EMBL" id="ETK10719.1"/>
    </source>
</evidence>
<gene>
    <name evidence="1" type="ORF">T231_03380</name>
</gene>
<sequence>MKKYLLLALIALVAAACSKEEEDKSLEPASADDIITPEKTLGLIGGTINEVKAAFQGFKPSSEYNTDVAYDLKMDDYKVGNGRAHILYRTGDDGRIRYIEVMYYNAYEYLLPNYIEQVQKVYPSTTESFFGFVNPGRYAYGLCRSIEDFNATITDQSKIYSLVSKFNFPEKSVKATVSYLADTSLDPTFILRIE</sequence>